<keyword evidence="2" id="KW-0238">DNA-binding</keyword>
<dbReference type="SMART" id="SM00342">
    <property type="entry name" value="HTH_ARAC"/>
    <property type="match status" value="1"/>
</dbReference>
<dbReference type="GO" id="GO:0003700">
    <property type="term" value="F:DNA-binding transcription factor activity"/>
    <property type="evidence" value="ECO:0007669"/>
    <property type="project" value="InterPro"/>
</dbReference>
<dbReference type="PRINTS" id="PR00032">
    <property type="entry name" value="HTHARAC"/>
</dbReference>
<dbReference type="Pfam" id="PF02311">
    <property type="entry name" value="AraC_binding"/>
    <property type="match status" value="1"/>
</dbReference>
<dbReference type="SUPFAM" id="SSF51215">
    <property type="entry name" value="Regulatory protein AraC"/>
    <property type="match status" value="1"/>
</dbReference>
<dbReference type="AlphaFoldDB" id="A0A9D1NHX6"/>
<evidence type="ECO:0000256" key="1">
    <source>
        <dbReference type="ARBA" id="ARBA00023015"/>
    </source>
</evidence>
<dbReference type="Pfam" id="PF12833">
    <property type="entry name" value="HTH_18"/>
    <property type="match status" value="1"/>
</dbReference>
<organism evidence="5 6">
    <name type="scientific">Candidatus Aphodoplasma excrementigallinarum</name>
    <dbReference type="NCBI Taxonomy" id="2840673"/>
    <lineage>
        <taxon>Bacteria</taxon>
        <taxon>Bacillati</taxon>
        <taxon>Bacillota</taxon>
        <taxon>Clostridia</taxon>
        <taxon>Eubacteriales</taxon>
        <taxon>Candidatus Aphodoplasma</taxon>
    </lineage>
</organism>
<dbReference type="InterPro" id="IPR020449">
    <property type="entry name" value="Tscrpt_reg_AraC-type_HTH"/>
</dbReference>
<dbReference type="InterPro" id="IPR009057">
    <property type="entry name" value="Homeodomain-like_sf"/>
</dbReference>
<dbReference type="Gene3D" id="1.10.10.60">
    <property type="entry name" value="Homeodomain-like"/>
    <property type="match status" value="2"/>
</dbReference>
<evidence type="ECO:0000256" key="2">
    <source>
        <dbReference type="ARBA" id="ARBA00023125"/>
    </source>
</evidence>
<dbReference type="InterPro" id="IPR014710">
    <property type="entry name" value="RmlC-like_jellyroll"/>
</dbReference>
<name>A0A9D1NHX6_9FIRM</name>
<dbReference type="InterPro" id="IPR037923">
    <property type="entry name" value="HTH-like"/>
</dbReference>
<reference evidence="5" key="2">
    <citation type="journal article" date="2021" name="PeerJ">
        <title>Extensive microbial diversity within the chicken gut microbiome revealed by metagenomics and culture.</title>
        <authorList>
            <person name="Gilroy R."/>
            <person name="Ravi A."/>
            <person name="Getino M."/>
            <person name="Pursley I."/>
            <person name="Horton D.L."/>
            <person name="Alikhan N.F."/>
            <person name="Baker D."/>
            <person name="Gharbi K."/>
            <person name="Hall N."/>
            <person name="Watson M."/>
            <person name="Adriaenssens E.M."/>
            <person name="Foster-Nyarko E."/>
            <person name="Jarju S."/>
            <person name="Secka A."/>
            <person name="Antonio M."/>
            <person name="Oren A."/>
            <person name="Chaudhuri R.R."/>
            <person name="La Ragione R."/>
            <person name="Hildebrand F."/>
            <person name="Pallen M.J."/>
        </authorList>
    </citation>
    <scope>NUCLEOTIDE SEQUENCE</scope>
    <source>
        <strain evidence="5">4920</strain>
    </source>
</reference>
<dbReference type="InterPro" id="IPR003313">
    <property type="entry name" value="AraC-bd"/>
</dbReference>
<keyword evidence="3" id="KW-0804">Transcription</keyword>
<evidence type="ECO:0000313" key="5">
    <source>
        <dbReference type="EMBL" id="HIV02866.1"/>
    </source>
</evidence>
<dbReference type="Proteomes" id="UP000886743">
    <property type="component" value="Unassembled WGS sequence"/>
</dbReference>
<dbReference type="PANTHER" id="PTHR43280:SF28">
    <property type="entry name" value="HTH-TYPE TRANSCRIPTIONAL ACTIVATOR RHAS"/>
    <property type="match status" value="1"/>
</dbReference>
<dbReference type="PANTHER" id="PTHR43280">
    <property type="entry name" value="ARAC-FAMILY TRANSCRIPTIONAL REGULATOR"/>
    <property type="match status" value="1"/>
</dbReference>
<reference evidence="5" key="1">
    <citation type="submission" date="2020-10" db="EMBL/GenBank/DDBJ databases">
        <authorList>
            <person name="Gilroy R."/>
        </authorList>
    </citation>
    <scope>NUCLEOTIDE SEQUENCE</scope>
    <source>
        <strain evidence="5">4920</strain>
    </source>
</reference>
<dbReference type="InterPro" id="IPR018062">
    <property type="entry name" value="HTH_AraC-typ_CS"/>
</dbReference>
<feature type="domain" description="HTH araC/xylS-type" evidence="4">
    <location>
        <begin position="181"/>
        <end position="278"/>
    </location>
</feature>
<dbReference type="Gene3D" id="2.60.120.10">
    <property type="entry name" value="Jelly Rolls"/>
    <property type="match status" value="1"/>
</dbReference>
<evidence type="ECO:0000313" key="6">
    <source>
        <dbReference type="Proteomes" id="UP000886743"/>
    </source>
</evidence>
<gene>
    <name evidence="5" type="ORF">IAC74_04770</name>
</gene>
<protein>
    <submittedName>
        <fullName evidence="5">Helix-turn-helix domain-containing protein</fullName>
    </submittedName>
</protein>
<dbReference type="EMBL" id="DVOF01000137">
    <property type="protein sequence ID" value="HIV02866.1"/>
    <property type="molecule type" value="Genomic_DNA"/>
</dbReference>
<comment type="caution">
    <text evidence="5">The sequence shown here is derived from an EMBL/GenBank/DDBJ whole genome shotgun (WGS) entry which is preliminary data.</text>
</comment>
<dbReference type="SUPFAM" id="SSF46689">
    <property type="entry name" value="Homeodomain-like"/>
    <property type="match status" value="2"/>
</dbReference>
<dbReference type="PROSITE" id="PS01124">
    <property type="entry name" value="HTH_ARAC_FAMILY_2"/>
    <property type="match status" value="1"/>
</dbReference>
<dbReference type="PROSITE" id="PS00041">
    <property type="entry name" value="HTH_ARAC_FAMILY_1"/>
    <property type="match status" value="1"/>
</dbReference>
<accession>A0A9D1NHX6</accession>
<evidence type="ECO:0000259" key="4">
    <source>
        <dbReference type="PROSITE" id="PS01124"/>
    </source>
</evidence>
<dbReference type="GO" id="GO:0043565">
    <property type="term" value="F:sequence-specific DNA binding"/>
    <property type="evidence" value="ECO:0007669"/>
    <property type="project" value="InterPro"/>
</dbReference>
<sequence length="287" mass="32858">MVLHQDYTSNTHKHEFYEINIIASGSGTHILDGVSYVCQKGDVFVVPPFVPHQCISDSNLNVYNVMISTLWIKNFTEELDSLNGFYPLFSVLPLFRSDGEPTWFLHLLPEDFEALDSLLAQSKKMFHAKSAQPPFCTAYRQTVYSFLSGSALSIVSYLCYCYTRYEKDAMLGLDMGANAFAKSLLYIYSHYNEKISVEELAKYAAMSYSTYNRIFKEKLHCSPLSYINHYRVAVAKHYLKRDVPLADIASLTGFFDHSHFIKMFTKIAGVTPAEYKKQVKENEESRP</sequence>
<evidence type="ECO:0000256" key="3">
    <source>
        <dbReference type="ARBA" id="ARBA00023163"/>
    </source>
</evidence>
<dbReference type="InterPro" id="IPR018060">
    <property type="entry name" value="HTH_AraC"/>
</dbReference>
<keyword evidence="1" id="KW-0805">Transcription regulation</keyword>
<proteinExistence type="predicted"/>